<accession>A0A1M6WYV7</accession>
<gene>
    <name evidence="15" type="ORF">SAMN02745123_03818</name>
</gene>
<dbReference type="InterPro" id="IPR038377">
    <property type="entry name" value="Na/Glc_symporter_sf"/>
</dbReference>
<feature type="transmembrane region" description="Helical" evidence="14">
    <location>
        <begin position="45"/>
        <end position="68"/>
    </location>
</feature>
<evidence type="ECO:0000256" key="12">
    <source>
        <dbReference type="ARBA" id="ARBA00033708"/>
    </source>
</evidence>
<keyword evidence="16" id="KW-1185">Reference proteome</keyword>
<dbReference type="Gene3D" id="1.20.1730.10">
    <property type="entry name" value="Sodium/glucose cotransporter"/>
    <property type="match status" value="1"/>
</dbReference>
<evidence type="ECO:0000256" key="13">
    <source>
        <dbReference type="RuleBase" id="RU362091"/>
    </source>
</evidence>
<evidence type="ECO:0000256" key="5">
    <source>
        <dbReference type="ARBA" id="ARBA00022692"/>
    </source>
</evidence>
<keyword evidence="11" id="KW-0739">Sodium transport</keyword>
<evidence type="ECO:0000256" key="1">
    <source>
        <dbReference type="ARBA" id="ARBA00004651"/>
    </source>
</evidence>
<feature type="transmembrane region" description="Helical" evidence="14">
    <location>
        <begin position="442"/>
        <end position="463"/>
    </location>
</feature>
<feature type="transmembrane region" description="Helical" evidence="14">
    <location>
        <begin position="185"/>
        <end position="203"/>
    </location>
</feature>
<feature type="transmembrane region" description="Helical" evidence="14">
    <location>
        <begin position="155"/>
        <end position="173"/>
    </location>
</feature>
<keyword evidence="10 14" id="KW-0472">Membrane</keyword>
<dbReference type="InterPro" id="IPR001734">
    <property type="entry name" value="Na/solute_symporter"/>
</dbReference>
<feature type="transmembrane region" description="Helical" evidence="14">
    <location>
        <begin position="74"/>
        <end position="93"/>
    </location>
</feature>
<comment type="similarity">
    <text evidence="2 13">Belongs to the sodium:solute symporter (SSF) (TC 2.A.21) family.</text>
</comment>
<evidence type="ECO:0000313" key="15">
    <source>
        <dbReference type="EMBL" id="SHK98745.1"/>
    </source>
</evidence>
<feature type="transmembrane region" description="Helical" evidence="14">
    <location>
        <begin position="245"/>
        <end position="263"/>
    </location>
</feature>
<feature type="transmembrane region" description="Helical" evidence="14">
    <location>
        <begin position="483"/>
        <end position="509"/>
    </location>
</feature>
<organism evidence="15 16">
    <name type="scientific">Desulforamulus aeronauticus DSM 10349</name>
    <dbReference type="NCBI Taxonomy" id="1121421"/>
    <lineage>
        <taxon>Bacteria</taxon>
        <taxon>Bacillati</taxon>
        <taxon>Bacillota</taxon>
        <taxon>Clostridia</taxon>
        <taxon>Eubacteriales</taxon>
        <taxon>Peptococcaceae</taxon>
        <taxon>Desulforamulus</taxon>
    </lineage>
</organism>
<dbReference type="PANTHER" id="PTHR48086:SF3">
    <property type="entry name" value="SODIUM_PROLINE SYMPORTER"/>
    <property type="match status" value="1"/>
</dbReference>
<dbReference type="PROSITE" id="PS50283">
    <property type="entry name" value="NA_SOLUT_SYMP_3"/>
    <property type="match status" value="1"/>
</dbReference>
<name>A0A1M6WYV7_9FIRM</name>
<feature type="transmembrane region" description="Helical" evidence="14">
    <location>
        <begin position="409"/>
        <end position="435"/>
    </location>
</feature>
<keyword evidence="4" id="KW-1003">Cell membrane</keyword>
<feature type="transmembrane region" description="Helical" evidence="14">
    <location>
        <begin position="283"/>
        <end position="304"/>
    </location>
</feature>
<evidence type="ECO:0000256" key="4">
    <source>
        <dbReference type="ARBA" id="ARBA00022475"/>
    </source>
</evidence>
<evidence type="ECO:0000256" key="9">
    <source>
        <dbReference type="ARBA" id="ARBA00023065"/>
    </source>
</evidence>
<feature type="transmembrane region" description="Helical" evidence="14">
    <location>
        <begin position="346"/>
        <end position="365"/>
    </location>
</feature>
<keyword evidence="7 14" id="KW-1133">Transmembrane helix</keyword>
<keyword evidence="9" id="KW-0406">Ion transport</keyword>
<evidence type="ECO:0000256" key="14">
    <source>
        <dbReference type="SAM" id="Phobius"/>
    </source>
</evidence>
<feature type="transmembrane region" description="Helical" evidence="14">
    <location>
        <begin position="125"/>
        <end position="143"/>
    </location>
</feature>
<dbReference type="InterPro" id="IPR050277">
    <property type="entry name" value="Sodium:Solute_Symporter"/>
</dbReference>
<dbReference type="PANTHER" id="PTHR48086">
    <property type="entry name" value="SODIUM/PROLINE SYMPORTER-RELATED"/>
    <property type="match status" value="1"/>
</dbReference>
<dbReference type="STRING" id="1121421.SAMN02745123_03818"/>
<evidence type="ECO:0000256" key="11">
    <source>
        <dbReference type="ARBA" id="ARBA00023201"/>
    </source>
</evidence>
<dbReference type="EMBL" id="FRAR01000036">
    <property type="protein sequence ID" value="SHK98745.1"/>
    <property type="molecule type" value="Genomic_DNA"/>
</dbReference>
<dbReference type="GO" id="GO:0015824">
    <property type="term" value="P:proline transport"/>
    <property type="evidence" value="ECO:0007669"/>
    <property type="project" value="TreeGrafter"/>
</dbReference>
<reference evidence="16" key="1">
    <citation type="submission" date="2016-11" db="EMBL/GenBank/DDBJ databases">
        <authorList>
            <person name="Varghese N."/>
            <person name="Submissions S."/>
        </authorList>
    </citation>
    <scope>NUCLEOTIDE SEQUENCE [LARGE SCALE GENOMIC DNA]</scope>
    <source>
        <strain evidence="16">DSM 10349</strain>
    </source>
</reference>
<keyword evidence="8" id="KW-0915">Sodium</keyword>
<dbReference type="RefSeq" id="WP_072917526.1">
    <property type="nucleotide sequence ID" value="NZ_FRAR01000036.1"/>
</dbReference>
<dbReference type="OrthoDB" id="9810181at2"/>
<comment type="subcellular location">
    <subcellularLocation>
        <location evidence="1">Cell membrane</location>
        <topology evidence="1">Multi-pass membrane protein</topology>
    </subcellularLocation>
</comment>
<evidence type="ECO:0000256" key="6">
    <source>
        <dbReference type="ARBA" id="ARBA00022847"/>
    </source>
</evidence>
<feature type="transmembrane region" description="Helical" evidence="14">
    <location>
        <begin position="386"/>
        <end position="403"/>
    </location>
</feature>
<comment type="catalytic activity">
    <reaction evidence="12">
        <text>L-proline(in) + Na(+)(in) = L-proline(out) + Na(+)(out)</text>
        <dbReference type="Rhea" id="RHEA:28967"/>
        <dbReference type="ChEBI" id="CHEBI:29101"/>
        <dbReference type="ChEBI" id="CHEBI:60039"/>
    </reaction>
</comment>
<feature type="transmembrane region" description="Helical" evidence="14">
    <location>
        <begin position="6"/>
        <end position="25"/>
    </location>
</feature>
<keyword evidence="5 14" id="KW-0812">Transmembrane</keyword>
<evidence type="ECO:0000256" key="10">
    <source>
        <dbReference type="ARBA" id="ARBA00023136"/>
    </source>
</evidence>
<dbReference type="CDD" id="cd10322">
    <property type="entry name" value="SLC5sbd"/>
    <property type="match status" value="1"/>
</dbReference>
<dbReference type="AlphaFoldDB" id="A0A1M6WYV7"/>
<evidence type="ECO:0000256" key="3">
    <source>
        <dbReference type="ARBA" id="ARBA00022448"/>
    </source>
</evidence>
<dbReference type="Proteomes" id="UP000183997">
    <property type="component" value="Unassembled WGS sequence"/>
</dbReference>
<evidence type="ECO:0000256" key="7">
    <source>
        <dbReference type="ARBA" id="ARBA00022989"/>
    </source>
</evidence>
<protein>
    <submittedName>
        <fullName evidence="15">Solute:Na+ symporter, SSS family</fullName>
    </submittedName>
</protein>
<proteinExistence type="inferred from homology"/>
<dbReference type="GO" id="GO:0005886">
    <property type="term" value="C:plasma membrane"/>
    <property type="evidence" value="ECO:0007669"/>
    <property type="project" value="UniProtKB-SubCell"/>
</dbReference>
<dbReference type="GO" id="GO:0015193">
    <property type="term" value="F:L-proline transmembrane transporter activity"/>
    <property type="evidence" value="ECO:0007669"/>
    <property type="project" value="TreeGrafter"/>
</dbReference>
<keyword evidence="3" id="KW-0813">Transport</keyword>
<sequence length="526" mass="56094">MDYGTLLISLLLYLGITVLLSVLAYRHTKTKKDYLLAGGETHPFLMALSYGSTFVSTSAIIGFGGSAAMFGMSLLWLTFCTIFVGVFVAFVIYGKRTLLVGKELGASTFPEFIALRYKSEFIKKFCALVIIAGMPLYAAAVMIGSGRFLEQLLHIDYNLAIIIFGVITAAYVITGGIKGVLYNDAFQATIMFLGMIILFAVTYSKLGGITPAHQALTDMASLVPQSMVDKGHLGWTAMPALGSEYWWVVVSTLVMGVGIGVLAQPQLVVRFLTVKGPREINRAVVVGGVFILVMTGVAFTVGALSNAYFYQTLGKISIAAVMDATTGKPNIDSIIPLFVSSAMPSWFGYLFMLTLLSAAMSTLSGQFHVIGTSLCNDLYKNSTLSSNRFSILVALVASIYLALKLPGSIIAVATAIFFGVCAATFLPAYTAALFWPRATKSGVIASMIAGLASSILLMAFIHAKEATALGLSNILFGKTTLVGMPWVYIDPIVISLPLSAVTLVTVSLLTEKVSAVSLVEKPSITK</sequence>
<dbReference type="Pfam" id="PF00474">
    <property type="entry name" value="SSF"/>
    <property type="match status" value="1"/>
</dbReference>
<evidence type="ECO:0000313" key="16">
    <source>
        <dbReference type="Proteomes" id="UP000183997"/>
    </source>
</evidence>
<keyword evidence="6" id="KW-0769">Symport</keyword>
<evidence type="ECO:0000256" key="8">
    <source>
        <dbReference type="ARBA" id="ARBA00023053"/>
    </source>
</evidence>
<evidence type="ECO:0000256" key="2">
    <source>
        <dbReference type="ARBA" id="ARBA00006434"/>
    </source>
</evidence>
<dbReference type="GO" id="GO:0005298">
    <property type="term" value="F:proline:sodium symporter activity"/>
    <property type="evidence" value="ECO:0007669"/>
    <property type="project" value="TreeGrafter"/>
</dbReference>